<keyword evidence="6" id="KW-0256">Endoplasmic reticulum</keyword>
<accession>A0A0B8RXP5</accession>
<keyword evidence="7 10" id="KW-1133">Transmembrane helix</keyword>
<dbReference type="Pfam" id="PF16015">
    <property type="entry name" value="Promethin"/>
    <property type="match status" value="1"/>
</dbReference>
<evidence type="ECO:0000256" key="5">
    <source>
        <dbReference type="ARBA" id="ARBA00022692"/>
    </source>
</evidence>
<feature type="transmembrane region" description="Helical" evidence="10">
    <location>
        <begin position="103"/>
        <end position="123"/>
    </location>
</feature>
<evidence type="ECO:0000256" key="8">
    <source>
        <dbReference type="ARBA" id="ARBA00023136"/>
    </source>
</evidence>
<evidence type="ECO:0000256" key="2">
    <source>
        <dbReference type="ARBA" id="ARBA00004502"/>
    </source>
</evidence>
<dbReference type="GO" id="GO:0005789">
    <property type="term" value="C:endoplasmic reticulum membrane"/>
    <property type="evidence" value="ECO:0007669"/>
    <property type="project" value="UniProtKB-SubCell"/>
</dbReference>
<organism evidence="11">
    <name type="scientific">Philothamnus irregularis</name>
    <name type="common">brown tree snake</name>
    <dbReference type="NCBI Taxonomy" id="1899461"/>
    <lineage>
        <taxon>Eukaryota</taxon>
        <taxon>Metazoa</taxon>
        <taxon>Chordata</taxon>
        <taxon>Craniata</taxon>
        <taxon>Vertebrata</taxon>
        <taxon>Euteleostomi</taxon>
        <taxon>Lepidosauria</taxon>
        <taxon>Squamata</taxon>
        <taxon>Bifurcata</taxon>
        <taxon>Unidentata</taxon>
        <taxon>Episquamata</taxon>
        <taxon>Toxicofera</taxon>
        <taxon>Serpentes</taxon>
        <taxon>Colubroidea</taxon>
        <taxon>Colubridae</taxon>
        <taxon>Colubrinae</taxon>
        <taxon>Philothamnus</taxon>
    </lineage>
</organism>
<evidence type="ECO:0000256" key="9">
    <source>
        <dbReference type="SAM" id="MobiDB-lite"/>
    </source>
</evidence>
<dbReference type="EMBL" id="GBSH01002088">
    <property type="protein sequence ID" value="JAG66938.1"/>
    <property type="molecule type" value="Transcribed_RNA"/>
</dbReference>
<keyword evidence="5 10" id="KW-0812">Transmembrane</keyword>
<feature type="region of interest" description="Disordered" evidence="9">
    <location>
        <begin position="129"/>
        <end position="156"/>
    </location>
</feature>
<evidence type="ECO:0000256" key="6">
    <source>
        <dbReference type="ARBA" id="ARBA00022824"/>
    </source>
</evidence>
<evidence type="ECO:0000256" key="4">
    <source>
        <dbReference type="ARBA" id="ARBA00022677"/>
    </source>
</evidence>
<dbReference type="AlphaFoldDB" id="A0A0B8RXP5"/>
<reference evidence="11" key="1">
    <citation type="journal article" date="2014" name="BMC Genomics">
        <title>RNA-seq and high-definition mass spectrometry reveal the complex and divergent venoms of two rear-fanged colubrid snakes.</title>
        <authorList>
            <person name="McGivern J.J."/>
            <person name="Wray K.P."/>
            <person name="Margres M.J."/>
            <person name="Couch M.E."/>
            <person name="Mackessy S.P."/>
            <person name="Rokyta D.R."/>
        </authorList>
    </citation>
    <scope>NUCLEOTIDE SEQUENCE</scope>
    <source>
        <tissue evidence="11">Venom gland</tissue>
    </source>
</reference>
<evidence type="ECO:0000256" key="7">
    <source>
        <dbReference type="ARBA" id="ARBA00022989"/>
    </source>
</evidence>
<feature type="compositionally biased region" description="Acidic residues" evidence="9">
    <location>
        <begin position="147"/>
        <end position="156"/>
    </location>
</feature>
<protein>
    <submittedName>
        <fullName evidence="11">Promethin-like</fullName>
    </submittedName>
</protein>
<feature type="transmembrane region" description="Helical" evidence="10">
    <location>
        <begin position="71"/>
        <end position="97"/>
    </location>
</feature>
<proteinExistence type="inferred from homology"/>
<comment type="similarity">
    <text evidence="3">Belongs to the LDAF1 family.</text>
</comment>
<dbReference type="PANTHER" id="PTHR14275">
    <property type="entry name" value="PROMETHIN"/>
    <property type="match status" value="1"/>
</dbReference>
<keyword evidence="4" id="KW-0551">Lipid droplet</keyword>
<keyword evidence="8 10" id="KW-0472">Membrane</keyword>
<evidence type="ECO:0000256" key="3">
    <source>
        <dbReference type="ARBA" id="ARBA00007618"/>
    </source>
</evidence>
<dbReference type="GO" id="GO:0005811">
    <property type="term" value="C:lipid droplet"/>
    <property type="evidence" value="ECO:0007669"/>
    <property type="project" value="UniProtKB-SubCell"/>
</dbReference>
<comment type="subcellular location">
    <subcellularLocation>
        <location evidence="1">Endoplasmic reticulum membrane</location>
        <topology evidence="1">Multi-pass membrane protein</topology>
    </subcellularLocation>
    <subcellularLocation>
        <location evidence="2">Lipid droplet</location>
    </subcellularLocation>
</comment>
<dbReference type="InterPro" id="IPR029709">
    <property type="entry name" value="LDAF1"/>
</dbReference>
<evidence type="ECO:0000256" key="1">
    <source>
        <dbReference type="ARBA" id="ARBA00004477"/>
    </source>
</evidence>
<dbReference type="PANTHER" id="PTHR14275:SF0">
    <property type="entry name" value="LIPID DROPLET ASSEMBLY FACTOR 1"/>
    <property type="match status" value="1"/>
</dbReference>
<feature type="transmembrane region" description="Helical" evidence="10">
    <location>
        <begin position="42"/>
        <end position="64"/>
    </location>
</feature>
<evidence type="ECO:0000313" key="11">
    <source>
        <dbReference type="EMBL" id="JAG66938.1"/>
    </source>
</evidence>
<evidence type="ECO:0000256" key="10">
    <source>
        <dbReference type="SAM" id="Phobius"/>
    </source>
</evidence>
<name>A0A0B8RXP5_9SAUR</name>
<sequence length="156" mass="17032">MSKEVKELQKRWLVMMDTVHSNSHVVAFMNSRVGQYLDDHPFVALSLMVFIAASAIPIAFFLVFVVTTTVLACIGVIVMEGFVISLGGVTLLCILGGLGMLSLLVSGMLSVCYLSLTALLSYWPVQERPSKKEIANRSGSVSKSLFDEEPETANKE</sequence>